<dbReference type="GO" id="GO:0005694">
    <property type="term" value="C:chromosome"/>
    <property type="evidence" value="ECO:0007669"/>
    <property type="project" value="TreeGrafter"/>
</dbReference>
<dbReference type="InterPro" id="IPR011545">
    <property type="entry name" value="DEAD/DEAH_box_helicase_dom"/>
</dbReference>
<keyword evidence="6" id="KW-0547">Nucleotide-binding</keyword>
<dbReference type="GO" id="GO:0000724">
    <property type="term" value="P:double-strand break repair via homologous recombination"/>
    <property type="evidence" value="ECO:0007669"/>
    <property type="project" value="TreeGrafter"/>
</dbReference>
<dbReference type="GO" id="GO:0005524">
    <property type="term" value="F:ATP binding"/>
    <property type="evidence" value="ECO:0007669"/>
    <property type="project" value="InterPro"/>
</dbReference>
<proteinExistence type="inferred from homology"/>
<keyword evidence="3" id="KW-0413">Isomerase</keyword>
<dbReference type="GO" id="GO:0005634">
    <property type="term" value="C:nucleus"/>
    <property type="evidence" value="ECO:0007669"/>
    <property type="project" value="TreeGrafter"/>
</dbReference>
<feature type="domain" description="DEAD/DEAH-box helicase" evidence="5">
    <location>
        <begin position="37"/>
        <end position="168"/>
    </location>
</feature>
<keyword evidence="6" id="KW-0378">Hydrolase</keyword>
<dbReference type="Gene3D" id="3.40.50.300">
    <property type="entry name" value="P-loop containing nucleotide triphosphate hydrolases"/>
    <property type="match status" value="1"/>
</dbReference>
<evidence type="ECO:0000313" key="7">
    <source>
        <dbReference type="Proteomes" id="UP001152795"/>
    </source>
</evidence>
<sequence length="172" mass="19179">MGSALEHSVEFDFHIENALSILNSYRNSSCKFVLKTEQETAIKELLKGNDVLPTGFGKSIIFIVYLLAHSSFVEQTRGSSQSSVLVVSPLKSIICDQVLEVSLFNCSAMELSKETIHQITTSPPQFIYCSAENCINKDFLDMLKDDGSQLHKSVEAIVVDESHTIETWTGKW</sequence>
<comment type="similarity">
    <text evidence="1">Belongs to the helicase family. RecQ subfamily.</text>
</comment>
<gene>
    <name evidence="6" type="ORF">PACLA_8A060918</name>
</gene>
<reference evidence="6" key="1">
    <citation type="submission" date="2020-04" db="EMBL/GenBank/DDBJ databases">
        <authorList>
            <person name="Alioto T."/>
            <person name="Alioto T."/>
            <person name="Gomez Garrido J."/>
        </authorList>
    </citation>
    <scope>NUCLEOTIDE SEQUENCE</scope>
    <source>
        <strain evidence="6">A484AB</strain>
    </source>
</reference>
<dbReference type="Pfam" id="PF00270">
    <property type="entry name" value="DEAD"/>
    <property type="match status" value="1"/>
</dbReference>
<keyword evidence="6" id="KW-0347">Helicase</keyword>
<dbReference type="GO" id="GO:0009378">
    <property type="term" value="F:four-way junction helicase activity"/>
    <property type="evidence" value="ECO:0007669"/>
    <property type="project" value="TreeGrafter"/>
</dbReference>
<keyword evidence="2" id="KW-0238">DNA-binding</keyword>
<name>A0A6S7FH74_PARCT</name>
<dbReference type="GO" id="GO:0043138">
    <property type="term" value="F:3'-5' DNA helicase activity"/>
    <property type="evidence" value="ECO:0007669"/>
    <property type="project" value="TreeGrafter"/>
</dbReference>
<keyword evidence="4" id="KW-0539">Nucleus</keyword>
<organism evidence="6 7">
    <name type="scientific">Paramuricea clavata</name>
    <name type="common">Red gorgonian</name>
    <name type="synonym">Violescent sea-whip</name>
    <dbReference type="NCBI Taxonomy" id="317549"/>
    <lineage>
        <taxon>Eukaryota</taxon>
        <taxon>Metazoa</taxon>
        <taxon>Cnidaria</taxon>
        <taxon>Anthozoa</taxon>
        <taxon>Octocorallia</taxon>
        <taxon>Malacalcyonacea</taxon>
        <taxon>Plexauridae</taxon>
        <taxon>Paramuricea</taxon>
    </lineage>
</organism>
<dbReference type="SUPFAM" id="SSF52540">
    <property type="entry name" value="P-loop containing nucleoside triphosphate hydrolases"/>
    <property type="match status" value="1"/>
</dbReference>
<dbReference type="PANTHER" id="PTHR13710:SF153">
    <property type="entry name" value="RECQ-LIKE DNA HELICASE BLM"/>
    <property type="match status" value="1"/>
</dbReference>
<evidence type="ECO:0000256" key="1">
    <source>
        <dbReference type="ARBA" id="ARBA00005446"/>
    </source>
</evidence>
<comment type="caution">
    <text evidence="6">The sequence shown here is derived from an EMBL/GenBank/DDBJ whole genome shotgun (WGS) entry which is preliminary data.</text>
</comment>
<evidence type="ECO:0000256" key="4">
    <source>
        <dbReference type="ARBA" id="ARBA00023242"/>
    </source>
</evidence>
<protein>
    <submittedName>
        <fullName evidence="6">Probable ATP-dependent DNA helicase</fullName>
    </submittedName>
</protein>
<accession>A0A6S7FH74</accession>
<keyword evidence="7" id="KW-1185">Reference proteome</keyword>
<dbReference type="GO" id="GO:0005737">
    <property type="term" value="C:cytoplasm"/>
    <property type="evidence" value="ECO:0007669"/>
    <property type="project" value="TreeGrafter"/>
</dbReference>
<dbReference type="GO" id="GO:0003677">
    <property type="term" value="F:DNA binding"/>
    <property type="evidence" value="ECO:0007669"/>
    <property type="project" value="UniProtKB-KW"/>
</dbReference>
<dbReference type="PANTHER" id="PTHR13710">
    <property type="entry name" value="DNA HELICASE RECQ FAMILY MEMBER"/>
    <property type="match status" value="1"/>
</dbReference>
<evidence type="ECO:0000256" key="3">
    <source>
        <dbReference type="ARBA" id="ARBA00023235"/>
    </source>
</evidence>
<dbReference type="OrthoDB" id="5980973at2759"/>
<dbReference type="AlphaFoldDB" id="A0A6S7FH74"/>
<dbReference type="InterPro" id="IPR027417">
    <property type="entry name" value="P-loop_NTPase"/>
</dbReference>
<evidence type="ECO:0000256" key="2">
    <source>
        <dbReference type="ARBA" id="ARBA00023125"/>
    </source>
</evidence>
<keyword evidence="6" id="KW-0067">ATP-binding</keyword>
<dbReference type="Proteomes" id="UP001152795">
    <property type="component" value="Unassembled WGS sequence"/>
</dbReference>
<dbReference type="EMBL" id="CACRXK020000012">
    <property type="protein sequence ID" value="CAB3976777.1"/>
    <property type="molecule type" value="Genomic_DNA"/>
</dbReference>
<evidence type="ECO:0000259" key="5">
    <source>
        <dbReference type="Pfam" id="PF00270"/>
    </source>
</evidence>
<evidence type="ECO:0000313" key="6">
    <source>
        <dbReference type="EMBL" id="CAB3976777.1"/>
    </source>
</evidence>